<dbReference type="NCBIfam" id="NF038070">
    <property type="entry name" value="LmbU_fam_TF"/>
    <property type="match status" value="1"/>
</dbReference>
<gene>
    <name evidence="1" type="ORF">CLV71_10284</name>
</gene>
<comment type="caution">
    <text evidence="1">The sequence shown here is derived from an EMBL/GenBank/DDBJ whole genome shotgun (WGS) entry which is preliminary data.</text>
</comment>
<sequence>MPRTNQHLQLPVQVRPTTQGHTDQVLISRLGLHIPPSLTYNGWERAGVQLSRILDSSAWCLGDWLVCGQQHYADRYVRAVDAAGLDYQTLRNYAWVARRFQLERRREQLSFQHHAEVASLDTEEQDRWLDRAEKGRWSRNELRRWLRGARLDKKVAADPTSLIPRVAVAPERVERWRAAAQRANAHLENWMVLILDRAAEDILRAEST</sequence>
<evidence type="ECO:0008006" key="3">
    <source>
        <dbReference type="Google" id="ProtNLM"/>
    </source>
</evidence>
<name>A0A4R7W0J0_9PSEU</name>
<evidence type="ECO:0000313" key="1">
    <source>
        <dbReference type="EMBL" id="TDV56023.1"/>
    </source>
</evidence>
<dbReference type="Proteomes" id="UP000294927">
    <property type="component" value="Unassembled WGS sequence"/>
</dbReference>
<keyword evidence="2" id="KW-1185">Reference proteome</keyword>
<reference evidence="1 2" key="1">
    <citation type="submission" date="2019-03" db="EMBL/GenBank/DDBJ databases">
        <title>Genomic Encyclopedia of Archaeal and Bacterial Type Strains, Phase II (KMG-II): from individual species to whole genera.</title>
        <authorList>
            <person name="Goeker M."/>
        </authorList>
    </citation>
    <scope>NUCLEOTIDE SEQUENCE [LARGE SCALE GENOMIC DNA]</scope>
    <source>
        <strain evidence="1 2">DSM 45499</strain>
    </source>
</reference>
<protein>
    <recommendedName>
        <fullName evidence="3">LmbU</fullName>
    </recommendedName>
</protein>
<dbReference type="AlphaFoldDB" id="A0A4R7W0J0"/>
<proteinExistence type="predicted"/>
<accession>A0A4R7W0J0</accession>
<dbReference type="InterPro" id="IPR049735">
    <property type="entry name" value="NovE/LmbU-like"/>
</dbReference>
<evidence type="ECO:0000313" key="2">
    <source>
        <dbReference type="Proteomes" id="UP000294927"/>
    </source>
</evidence>
<dbReference type="EMBL" id="SOCP01000002">
    <property type="protein sequence ID" value="TDV56023.1"/>
    <property type="molecule type" value="Genomic_DNA"/>
</dbReference>
<organism evidence="1 2">
    <name type="scientific">Actinophytocola oryzae</name>
    <dbReference type="NCBI Taxonomy" id="502181"/>
    <lineage>
        <taxon>Bacteria</taxon>
        <taxon>Bacillati</taxon>
        <taxon>Actinomycetota</taxon>
        <taxon>Actinomycetes</taxon>
        <taxon>Pseudonocardiales</taxon>
        <taxon>Pseudonocardiaceae</taxon>
    </lineage>
</organism>